<dbReference type="OrthoDB" id="2205570at2759"/>
<organism evidence="1 2">
    <name type="scientific">Mucor circinelloides f. circinelloides (strain 1006PhL)</name>
    <name type="common">Mucormycosis agent</name>
    <name type="synonym">Calyptromyces circinelloides</name>
    <dbReference type="NCBI Taxonomy" id="1220926"/>
    <lineage>
        <taxon>Eukaryota</taxon>
        <taxon>Fungi</taxon>
        <taxon>Fungi incertae sedis</taxon>
        <taxon>Mucoromycota</taxon>
        <taxon>Mucoromycotina</taxon>
        <taxon>Mucoromycetes</taxon>
        <taxon>Mucorales</taxon>
        <taxon>Mucorineae</taxon>
        <taxon>Mucoraceae</taxon>
        <taxon>Mucor</taxon>
    </lineage>
</organism>
<evidence type="ECO:0000313" key="1">
    <source>
        <dbReference type="EMBL" id="EPB85680.1"/>
    </source>
</evidence>
<evidence type="ECO:0008006" key="3">
    <source>
        <dbReference type="Google" id="ProtNLM"/>
    </source>
</evidence>
<sequence length="340" mass="38970">MSLLPNELIQHIVNLTEQAHLAPYLFVCKYTFHLARQRAYKKVIFPDKNIDETHVISFCELYGLSITTMKLPQAQYFPDTVYNLILTLCPKLEFLQSNIYPKQLVQCIPKMRHATCFMATDIPEHLLVEEDLDIFSSTYQTTTYFPCCPSFFIFPSELVPEKNPTLTQISHYFHHPGALSNAILPTFGSDLLALTLNPYDVLTSSVARLIVAKCPRLRYLVVPAVKAEGLWMLLRWCHTLATIVVGYDSAPYDDDDEEEEERAVNEFQDEIGATSGESAQPLEYHHSSRSRRVLTEIENERAVATVQHHKRVWCVHLSTQENEASLAKRFSWHIGIIPKI</sequence>
<dbReference type="Proteomes" id="UP000014254">
    <property type="component" value="Unassembled WGS sequence"/>
</dbReference>
<dbReference type="InParanoid" id="S2K0L1"/>
<proteinExistence type="predicted"/>
<dbReference type="EMBL" id="KE124006">
    <property type="protein sequence ID" value="EPB85680.1"/>
    <property type="molecule type" value="Genomic_DNA"/>
</dbReference>
<dbReference type="OMA" id="WMLLRWC"/>
<protein>
    <recommendedName>
        <fullName evidence="3">F-box domain-containing protein</fullName>
    </recommendedName>
</protein>
<keyword evidence="2" id="KW-1185">Reference proteome</keyword>
<accession>S2K0L1</accession>
<dbReference type="VEuPathDB" id="FungiDB:HMPREF1544_07506"/>
<reference evidence="2" key="1">
    <citation type="submission" date="2013-05" db="EMBL/GenBank/DDBJ databases">
        <title>The Genome sequence of Mucor circinelloides f. circinelloides 1006PhL.</title>
        <authorList>
            <consortium name="The Broad Institute Genomics Platform"/>
            <person name="Cuomo C."/>
            <person name="Earl A."/>
            <person name="Findley K."/>
            <person name="Lee S.C."/>
            <person name="Walker B."/>
            <person name="Young S."/>
            <person name="Zeng Q."/>
            <person name="Gargeya S."/>
            <person name="Fitzgerald M."/>
            <person name="Haas B."/>
            <person name="Abouelleil A."/>
            <person name="Allen A.W."/>
            <person name="Alvarado L."/>
            <person name="Arachchi H.M."/>
            <person name="Berlin A.M."/>
            <person name="Chapman S.B."/>
            <person name="Gainer-Dewar J."/>
            <person name="Goldberg J."/>
            <person name="Griggs A."/>
            <person name="Gujja S."/>
            <person name="Hansen M."/>
            <person name="Howarth C."/>
            <person name="Imamovic A."/>
            <person name="Ireland A."/>
            <person name="Larimer J."/>
            <person name="McCowan C."/>
            <person name="Murphy C."/>
            <person name="Pearson M."/>
            <person name="Poon T.W."/>
            <person name="Priest M."/>
            <person name="Roberts A."/>
            <person name="Saif S."/>
            <person name="Shea T."/>
            <person name="Sisk P."/>
            <person name="Sykes S."/>
            <person name="Wortman J."/>
            <person name="Nusbaum C."/>
            <person name="Birren B."/>
        </authorList>
    </citation>
    <scope>NUCLEOTIDE SEQUENCE [LARGE SCALE GENOMIC DNA]</scope>
    <source>
        <strain evidence="2">1006PhL</strain>
    </source>
</reference>
<evidence type="ECO:0000313" key="2">
    <source>
        <dbReference type="Proteomes" id="UP000014254"/>
    </source>
</evidence>
<gene>
    <name evidence="1" type="ORF">HMPREF1544_07506</name>
</gene>
<dbReference type="AlphaFoldDB" id="S2K0L1"/>
<name>S2K0L1_MUCC1</name>